<dbReference type="EMBL" id="JBHTGL010000005">
    <property type="protein sequence ID" value="MFD0622131.1"/>
    <property type="molecule type" value="Genomic_DNA"/>
</dbReference>
<dbReference type="PROSITE" id="PS50994">
    <property type="entry name" value="INTEGRASE"/>
    <property type="match status" value="1"/>
</dbReference>
<dbReference type="InterPro" id="IPR001584">
    <property type="entry name" value="Integrase_cat-core"/>
</dbReference>
<keyword evidence="2" id="KW-0175">Coiled coil</keyword>
<protein>
    <submittedName>
        <fullName evidence="4">IS3 family transposase</fullName>
    </submittedName>
</protein>
<dbReference type="InterPro" id="IPR002514">
    <property type="entry name" value="Transposase_8"/>
</dbReference>
<dbReference type="SUPFAM" id="SSF46689">
    <property type="entry name" value="Homeodomain-like"/>
    <property type="match status" value="1"/>
</dbReference>
<dbReference type="InterPro" id="IPR009057">
    <property type="entry name" value="Homeodomain-like_sf"/>
</dbReference>
<gene>
    <name evidence="4" type="ORF">ACFQ2K_04215</name>
</gene>
<dbReference type="InterPro" id="IPR048020">
    <property type="entry name" value="Transpos_IS3"/>
</dbReference>
<comment type="function">
    <text evidence="1">Involved in the transposition of the insertion sequence.</text>
</comment>
<evidence type="ECO:0000256" key="2">
    <source>
        <dbReference type="SAM" id="Coils"/>
    </source>
</evidence>
<dbReference type="Gene3D" id="3.30.420.10">
    <property type="entry name" value="Ribonuclease H-like superfamily/Ribonuclease H"/>
    <property type="match status" value="1"/>
</dbReference>
<dbReference type="Pfam" id="PF00665">
    <property type="entry name" value="rve"/>
    <property type="match status" value="1"/>
</dbReference>
<reference evidence="5" key="1">
    <citation type="journal article" date="2019" name="Int. J. Syst. Evol. Microbiol.">
        <title>The Global Catalogue of Microorganisms (GCM) 10K type strain sequencing project: providing services to taxonomists for standard genome sequencing and annotation.</title>
        <authorList>
            <consortium name="The Broad Institute Genomics Platform"/>
            <consortium name="The Broad Institute Genome Sequencing Center for Infectious Disease"/>
            <person name="Wu L."/>
            <person name="Ma J."/>
        </authorList>
    </citation>
    <scope>NUCLEOTIDE SEQUENCE [LARGE SCALE GENOMIC DNA]</scope>
    <source>
        <strain evidence="5">JCM 12607</strain>
    </source>
</reference>
<feature type="domain" description="Integrase catalytic" evidence="3">
    <location>
        <begin position="217"/>
        <end position="393"/>
    </location>
</feature>
<name>A0ABW2WNG4_9ACTN</name>
<dbReference type="Pfam" id="PF13276">
    <property type="entry name" value="HTH_21"/>
    <property type="match status" value="1"/>
</dbReference>
<dbReference type="Gene3D" id="1.10.10.60">
    <property type="entry name" value="Homeodomain-like"/>
    <property type="match status" value="1"/>
</dbReference>
<dbReference type="PANTHER" id="PTHR46889:SF4">
    <property type="entry name" value="TRANSPOSASE INSO FOR INSERTION SEQUENCE ELEMENT IS911B-RELATED"/>
    <property type="match status" value="1"/>
</dbReference>
<accession>A0ABW2WNG4</accession>
<dbReference type="Pfam" id="PF01527">
    <property type="entry name" value="HTH_Tnp_1"/>
    <property type="match status" value="1"/>
</dbReference>
<dbReference type="Proteomes" id="UP001596915">
    <property type="component" value="Unassembled WGS sequence"/>
</dbReference>
<evidence type="ECO:0000313" key="4">
    <source>
        <dbReference type="EMBL" id="MFD0622131.1"/>
    </source>
</evidence>
<organism evidence="4 5">
    <name type="scientific">Streptomyces sanglieri</name>
    <dbReference type="NCBI Taxonomy" id="193460"/>
    <lineage>
        <taxon>Bacteria</taxon>
        <taxon>Bacillati</taxon>
        <taxon>Actinomycetota</taxon>
        <taxon>Actinomycetes</taxon>
        <taxon>Kitasatosporales</taxon>
        <taxon>Streptomycetaceae</taxon>
        <taxon>Streptomyces</taxon>
    </lineage>
</organism>
<comment type="caution">
    <text evidence="4">The sequence shown here is derived from an EMBL/GenBank/DDBJ whole genome shotgun (WGS) entry which is preliminary data.</text>
</comment>
<proteinExistence type="predicted"/>
<keyword evidence="5" id="KW-1185">Reference proteome</keyword>
<feature type="coiled-coil region" evidence="2">
    <location>
        <begin position="66"/>
        <end position="93"/>
    </location>
</feature>
<dbReference type="InterPro" id="IPR025948">
    <property type="entry name" value="HTH-like_dom"/>
</dbReference>
<dbReference type="InterPro" id="IPR050900">
    <property type="entry name" value="Transposase_IS3/IS150/IS904"/>
</dbReference>
<sequence length="403" mass="44406">MGMKHYPAEFKADAVALYRSRPGATIKSVAGDLGVNTETLRNWIRAADGRRPGAHSAPPAATQTGGDAVQAELAAARKRIRELEEERDILRKAARYFGDGDALVNRYQFVDDHQRRHGVKRLCDILGLARSSFYYWRRTASARAARQTVEAGIAARIRKVHQDSDGTYGAPRITAELRDEGGPVVNHKRVARIMRSIGLEGVRLRRRHRTTVADQTAAKAPDLIGRDFTAAAVNRKYVGDITYLPVSGAKPLYLATVIDLASRRLAGWAIADHMRTELVIDALTAAERTRGNLTGAIMHTDHGSQYSSRAFAELCRSAGVRQSMGAIGSSADNAAAESFNAAFKRETLKGRKAWSSEREARLDAFRWLTRYNTRRRHSRLGQRSPIAYENAVQAAATTLTQAA</sequence>
<dbReference type="InterPro" id="IPR036397">
    <property type="entry name" value="RNaseH_sf"/>
</dbReference>
<dbReference type="InterPro" id="IPR012337">
    <property type="entry name" value="RNaseH-like_sf"/>
</dbReference>
<evidence type="ECO:0000259" key="3">
    <source>
        <dbReference type="PROSITE" id="PS50994"/>
    </source>
</evidence>
<evidence type="ECO:0000313" key="5">
    <source>
        <dbReference type="Proteomes" id="UP001596915"/>
    </source>
</evidence>
<dbReference type="NCBIfam" id="NF033516">
    <property type="entry name" value="transpos_IS3"/>
    <property type="match status" value="1"/>
</dbReference>
<evidence type="ECO:0000256" key="1">
    <source>
        <dbReference type="ARBA" id="ARBA00002286"/>
    </source>
</evidence>
<dbReference type="PANTHER" id="PTHR46889">
    <property type="entry name" value="TRANSPOSASE INSF FOR INSERTION SEQUENCE IS3B-RELATED"/>
    <property type="match status" value="1"/>
</dbReference>
<dbReference type="SUPFAM" id="SSF53098">
    <property type="entry name" value="Ribonuclease H-like"/>
    <property type="match status" value="1"/>
</dbReference>